<dbReference type="Proteomes" id="UP000481030">
    <property type="component" value="Unassembled WGS sequence"/>
</dbReference>
<evidence type="ECO:0000259" key="1">
    <source>
        <dbReference type="Pfam" id="PF00557"/>
    </source>
</evidence>
<organism evidence="3 4">
    <name type="scientific">Cytobacillus depressus</name>
    <dbReference type="NCBI Taxonomy" id="1602942"/>
    <lineage>
        <taxon>Bacteria</taxon>
        <taxon>Bacillati</taxon>
        <taxon>Bacillota</taxon>
        <taxon>Bacilli</taxon>
        <taxon>Bacillales</taxon>
        <taxon>Bacillaceae</taxon>
        <taxon>Cytobacillus</taxon>
    </lineage>
</organism>
<dbReference type="Pfam" id="PF01321">
    <property type="entry name" value="Creatinase_N"/>
    <property type="match status" value="1"/>
</dbReference>
<dbReference type="PANTHER" id="PTHR46112:SF3">
    <property type="entry name" value="AMINOPEPTIDASE YPDF"/>
    <property type="match status" value="1"/>
</dbReference>
<dbReference type="InterPro" id="IPR029149">
    <property type="entry name" value="Creatin/AminoP/Spt16_N"/>
</dbReference>
<sequence>MNAINRLREKFCGLGIDGMMIVHPWNRQYMSGFTGSNGVLLISETEAKLITDYRYFEQAKNQAKDYEVVLHTGHTGHKGKIFEEVVVQANEMNIKKLGFEQEHLSYGLFSRNESLFAAELIPTHEVIESLRMIKTEDEIKKLRVAAEITDNAYLHILNVIRAGMSELDVAEELGAFIKKHGCSTTSFSPIVASGYRSSLPHGRASDKIIEKGDMITIDFGANYEGYWADISRVVSIGEPAPELKKLHEIVLTSFENCVAHLRPGLTDQEVDYFMRENIIKHGYNEQSGTGTGHGIGLEVHEAPLFSVLKDKVLEENMVITVEPGIYLKGLGGARVEDVILITKNSREVLTPSTKELVIL</sequence>
<name>A0A6L3V3L5_9BACI</name>
<dbReference type="EMBL" id="WBOS01000005">
    <property type="protein sequence ID" value="KAB2334681.1"/>
    <property type="molecule type" value="Genomic_DNA"/>
</dbReference>
<keyword evidence="3" id="KW-0645">Protease</keyword>
<dbReference type="RefSeq" id="WP_151535216.1">
    <property type="nucleotide sequence ID" value="NZ_WBOS01000005.1"/>
</dbReference>
<evidence type="ECO:0000313" key="3">
    <source>
        <dbReference type="EMBL" id="KAB2334681.1"/>
    </source>
</evidence>
<dbReference type="Gene3D" id="3.90.230.10">
    <property type="entry name" value="Creatinase/methionine aminopeptidase superfamily"/>
    <property type="match status" value="1"/>
</dbReference>
<dbReference type="AlphaFoldDB" id="A0A6L3V3L5"/>
<protein>
    <submittedName>
        <fullName evidence="3">Aminopeptidase P family protein</fullName>
    </submittedName>
</protein>
<feature type="domain" description="Peptidase M24" evidence="1">
    <location>
        <begin position="141"/>
        <end position="343"/>
    </location>
</feature>
<dbReference type="OrthoDB" id="9806388at2"/>
<reference evidence="3 4" key="1">
    <citation type="journal article" date="2016" name="Antonie Van Leeuwenhoek">
        <title>Bacillus depressus sp. nov., isolated from soil of a sunflower field.</title>
        <authorList>
            <person name="Wei X."/>
            <person name="Xin D."/>
            <person name="Xin Y."/>
            <person name="Zhang H."/>
            <person name="Wang T."/>
            <person name="Zhang J."/>
        </authorList>
    </citation>
    <scope>NUCLEOTIDE SEQUENCE [LARGE SCALE GENOMIC DNA]</scope>
    <source>
        <strain evidence="3 4">BZ1</strain>
    </source>
</reference>
<dbReference type="Gene3D" id="3.40.350.10">
    <property type="entry name" value="Creatinase/prolidase N-terminal domain"/>
    <property type="match status" value="1"/>
</dbReference>
<evidence type="ECO:0000313" key="4">
    <source>
        <dbReference type="Proteomes" id="UP000481030"/>
    </source>
</evidence>
<dbReference type="SUPFAM" id="SSF55920">
    <property type="entry name" value="Creatinase/aminopeptidase"/>
    <property type="match status" value="1"/>
</dbReference>
<dbReference type="PRINTS" id="PR00599">
    <property type="entry name" value="MAPEPTIDASE"/>
</dbReference>
<dbReference type="InterPro" id="IPR001714">
    <property type="entry name" value="Pept_M24_MAP"/>
</dbReference>
<dbReference type="GO" id="GO:0008235">
    <property type="term" value="F:metalloexopeptidase activity"/>
    <property type="evidence" value="ECO:0007669"/>
    <property type="project" value="UniProtKB-ARBA"/>
</dbReference>
<keyword evidence="4" id="KW-1185">Reference proteome</keyword>
<keyword evidence="3" id="KW-0378">Hydrolase</keyword>
<evidence type="ECO:0000259" key="2">
    <source>
        <dbReference type="Pfam" id="PF01321"/>
    </source>
</evidence>
<accession>A0A6L3V3L5</accession>
<dbReference type="InterPro" id="IPR050659">
    <property type="entry name" value="Peptidase_M24B"/>
</dbReference>
<feature type="domain" description="Creatinase N-terminal" evidence="2">
    <location>
        <begin position="4"/>
        <end position="133"/>
    </location>
</feature>
<dbReference type="InterPro" id="IPR000994">
    <property type="entry name" value="Pept_M24"/>
</dbReference>
<dbReference type="PANTHER" id="PTHR46112">
    <property type="entry name" value="AMINOPEPTIDASE"/>
    <property type="match status" value="1"/>
</dbReference>
<dbReference type="InterPro" id="IPR000587">
    <property type="entry name" value="Creatinase_N"/>
</dbReference>
<dbReference type="InterPro" id="IPR036005">
    <property type="entry name" value="Creatinase/aminopeptidase-like"/>
</dbReference>
<dbReference type="SUPFAM" id="SSF53092">
    <property type="entry name" value="Creatinase/prolidase N-terminal domain"/>
    <property type="match status" value="1"/>
</dbReference>
<dbReference type="Pfam" id="PF00557">
    <property type="entry name" value="Peptidase_M24"/>
    <property type="match status" value="1"/>
</dbReference>
<proteinExistence type="predicted"/>
<comment type="caution">
    <text evidence="3">The sequence shown here is derived from an EMBL/GenBank/DDBJ whole genome shotgun (WGS) entry which is preliminary data.</text>
</comment>
<dbReference type="GO" id="GO:0004177">
    <property type="term" value="F:aminopeptidase activity"/>
    <property type="evidence" value="ECO:0007669"/>
    <property type="project" value="UniProtKB-KW"/>
</dbReference>
<dbReference type="CDD" id="cd01092">
    <property type="entry name" value="APP-like"/>
    <property type="match status" value="1"/>
</dbReference>
<gene>
    <name evidence="3" type="ORF">F7731_12950</name>
</gene>
<keyword evidence="3" id="KW-0031">Aminopeptidase</keyword>